<keyword evidence="2 5" id="KW-0812">Transmembrane</keyword>
<reference evidence="7" key="2">
    <citation type="submission" date="2020-09" db="EMBL/GenBank/DDBJ databases">
        <authorList>
            <person name="Sun Q."/>
            <person name="Zhou Y."/>
        </authorList>
    </citation>
    <scope>NUCLEOTIDE SEQUENCE</scope>
    <source>
        <strain evidence="7">CGMCC 1.15254</strain>
    </source>
</reference>
<dbReference type="InterPro" id="IPR004481">
    <property type="entry name" value="K/Na/Ca-exchanger"/>
</dbReference>
<comment type="caution">
    <text evidence="7">The sequence shown here is derived from an EMBL/GenBank/DDBJ whole genome shotgun (WGS) entry which is preliminary data.</text>
</comment>
<feature type="domain" description="Sodium/calcium exchanger membrane region" evidence="6">
    <location>
        <begin position="174"/>
        <end position="313"/>
    </location>
</feature>
<keyword evidence="3 5" id="KW-1133">Transmembrane helix</keyword>
<dbReference type="InterPro" id="IPR044880">
    <property type="entry name" value="NCX_ion-bd_dom_sf"/>
</dbReference>
<dbReference type="EMBL" id="BMHV01000010">
    <property type="protein sequence ID" value="GGF63675.1"/>
    <property type="molecule type" value="Genomic_DNA"/>
</dbReference>
<evidence type="ECO:0000256" key="3">
    <source>
        <dbReference type="ARBA" id="ARBA00022989"/>
    </source>
</evidence>
<feature type="transmembrane region" description="Helical" evidence="5">
    <location>
        <begin position="170"/>
        <end position="188"/>
    </location>
</feature>
<sequence length="325" mass="34507">MMYVLIAIGFVLLLVGAEFLVKGSVGLARRIGVSPLVIGMTVVAFGTSAPEFVVSLDAALKNAAGIATGNIIGSNIANILLILGITALIKPVQGDPGAVLRDGVILLVCSAVFTALCWFGILDVTAGFILFGMFICFLFYSYWRERHGADPEMAELHAHEAEEIEVPDNIWLMLVMTIGGIAAVVYGAELLVDGATEVARLYGVPEEVIGLTMIAIGTSLPELAASGMAALRGHTDVALGNVIGSNLFNVLGVLGLVALIQPLPVAQQLLDFDLWVMMGATILLVPFMVTRWELSRKEGFVFVLCYAAYISAQAYGVENLLAQFS</sequence>
<reference evidence="7" key="1">
    <citation type="journal article" date="2014" name="Int. J. Syst. Evol. Microbiol.">
        <title>Complete genome sequence of Corynebacterium casei LMG S-19264T (=DSM 44701T), isolated from a smear-ripened cheese.</title>
        <authorList>
            <consortium name="US DOE Joint Genome Institute (JGI-PGF)"/>
            <person name="Walter F."/>
            <person name="Albersmeier A."/>
            <person name="Kalinowski J."/>
            <person name="Ruckert C."/>
        </authorList>
    </citation>
    <scope>NUCLEOTIDE SEQUENCE</scope>
    <source>
        <strain evidence="7">CGMCC 1.15254</strain>
    </source>
</reference>
<dbReference type="Gene3D" id="1.20.1420.30">
    <property type="entry name" value="NCX, central ion-binding region"/>
    <property type="match status" value="1"/>
</dbReference>
<gene>
    <name evidence="7" type="primary">yrbG</name>
    <name evidence="7" type="ORF">GCM10011332_17090</name>
</gene>
<dbReference type="NCBIfam" id="TIGR00367">
    <property type="entry name" value="calcium/sodium antiporter"/>
    <property type="match status" value="1"/>
</dbReference>
<feature type="transmembrane region" description="Helical" evidence="5">
    <location>
        <begin position="272"/>
        <end position="292"/>
    </location>
</feature>
<dbReference type="Proteomes" id="UP000632498">
    <property type="component" value="Unassembled WGS sequence"/>
</dbReference>
<dbReference type="AlphaFoldDB" id="A0A917C1M4"/>
<evidence type="ECO:0000256" key="2">
    <source>
        <dbReference type="ARBA" id="ARBA00022692"/>
    </source>
</evidence>
<dbReference type="Gene3D" id="6.10.280.80">
    <property type="entry name" value="NCX, peripheral helical region"/>
    <property type="match status" value="1"/>
</dbReference>
<proteinExistence type="predicted"/>
<keyword evidence="4 5" id="KW-0472">Membrane</keyword>
<name>A0A917C1M4_9PROT</name>
<dbReference type="PANTHER" id="PTHR10846:SF8">
    <property type="entry name" value="INNER MEMBRANE PROTEIN YRBG"/>
    <property type="match status" value="1"/>
</dbReference>
<feature type="transmembrane region" description="Helical" evidence="5">
    <location>
        <begin position="71"/>
        <end position="92"/>
    </location>
</feature>
<evidence type="ECO:0000256" key="1">
    <source>
        <dbReference type="ARBA" id="ARBA00004141"/>
    </source>
</evidence>
<dbReference type="Pfam" id="PF01699">
    <property type="entry name" value="Na_Ca_ex"/>
    <property type="match status" value="2"/>
</dbReference>
<evidence type="ECO:0000313" key="7">
    <source>
        <dbReference type="EMBL" id="GGF63675.1"/>
    </source>
</evidence>
<evidence type="ECO:0000259" key="6">
    <source>
        <dbReference type="Pfam" id="PF01699"/>
    </source>
</evidence>
<organism evidence="7 8">
    <name type="scientific">Terasakiella brassicae</name>
    <dbReference type="NCBI Taxonomy" id="1634917"/>
    <lineage>
        <taxon>Bacteria</taxon>
        <taxon>Pseudomonadati</taxon>
        <taxon>Pseudomonadota</taxon>
        <taxon>Alphaproteobacteria</taxon>
        <taxon>Rhodospirillales</taxon>
        <taxon>Terasakiellaceae</taxon>
        <taxon>Terasakiella</taxon>
    </lineage>
</organism>
<feature type="transmembrane region" description="Helical" evidence="5">
    <location>
        <begin position="127"/>
        <end position="143"/>
    </location>
</feature>
<dbReference type="GO" id="GO:0005262">
    <property type="term" value="F:calcium channel activity"/>
    <property type="evidence" value="ECO:0007669"/>
    <property type="project" value="TreeGrafter"/>
</dbReference>
<evidence type="ECO:0000256" key="4">
    <source>
        <dbReference type="ARBA" id="ARBA00023136"/>
    </source>
</evidence>
<feature type="transmembrane region" description="Helical" evidence="5">
    <location>
        <begin position="238"/>
        <end position="260"/>
    </location>
</feature>
<feature type="transmembrane region" description="Helical" evidence="5">
    <location>
        <begin position="299"/>
        <end position="317"/>
    </location>
</feature>
<keyword evidence="8" id="KW-1185">Reference proteome</keyword>
<protein>
    <submittedName>
        <fullName evidence="7">Sodium:calcium antiporter</fullName>
    </submittedName>
</protein>
<dbReference type="InterPro" id="IPR004837">
    <property type="entry name" value="NaCa_Exmemb"/>
</dbReference>
<evidence type="ECO:0000313" key="8">
    <source>
        <dbReference type="Proteomes" id="UP000632498"/>
    </source>
</evidence>
<feature type="transmembrane region" description="Helical" evidence="5">
    <location>
        <begin position="104"/>
        <end position="121"/>
    </location>
</feature>
<accession>A0A917C1M4</accession>
<feature type="domain" description="Sodium/calcium exchanger membrane region" evidence="6">
    <location>
        <begin position="3"/>
        <end position="143"/>
    </location>
</feature>
<dbReference type="GO" id="GO:0006874">
    <property type="term" value="P:intracellular calcium ion homeostasis"/>
    <property type="evidence" value="ECO:0007669"/>
    <property type="project" value="TreeGrafter"/>
</dbReference>
<evidence type="ECO:0000256" key="5">
    <source>
        <dbReference type="SAM" id="Phobius"/>
    </source>
</evidence>
<dbReference type="RefSeq" id="WP_188663915.1">
    <property type="nucleotide sequence ID" value="NZ_BMHV01000010.1"/>
</dbReference>
<comment type="subcellular location">
    <subcellularLocation>
        <location evidence="1">Membrane</location>
        <topology evidence="1">Multi-pass membrane protein</topology>
    </subcellularLocation>
</comment>
<dbReference type="GO" id="GO:0008273">
    <property type="term" value="F:calcium, potassium:sodium antiporter activity"/>
    <property type="evidence" value="ECO:0007669"/>
    <property type="project" value="TreeGrafter"/>
</dbReference>
<dbReference type="GO" id="GO:0005886">
    <property type="term" value="C:plasma membrane"/>
    <property type="evidence" value="ECO:0007669"/>
    <property type="project" value="TreeGrafter"/>
</dbReference>
<dbReference type="PANTHER" id="PTHR10846">
    <property type="entry name" value="SODIUM/POTASSIUM/CALCIUM EXCHANGER"/>
    <property type="match status" value="1"/>
</dbReference>